<dbReference type="EMBL" id="CP034279">
    <property type="protein sequence ID" value="QGV79347.1"/>
    <property type="molecule type" value="Genomic_DNA"/>
</dbReference>
<reference evidence="2 3" key="1">
    <citation type="submission" date="2018-12" db="EMBL/GenBank/DDBJ databases">
        <title>Complete genome sequence of Streptomyces ficellus NRRL8067, the producer of ficellomycin, feldamycin and nojirimycin.</title>
        <authorList>
            <person name="Zhang H."/>
            <person name="Yue R."/>
            <person name="Liu Y."/>
            <person name="Li M."/>
            <person name="Mu H."/>
            <person name="Zhang J."/>
        </authorList>
    </citation>
    <scope>NUCLEOTIDE SEQUENCE [LARGE SCALE GENOMIC DNA]</scope>
    <source>
        <strain evidence="2 3">NRRL 8067</strain>
    </source>
</reference>
<keyword evidence="3" id="KW-1185">Reference proteome</keyword>
<dbReference type="AlphaFoldDB" id="A0A6I6FEA2"/>
<dbReference type="RefSeq" id="WP_156693097.1">
    <property type="nucleotide sequence ID" value="NZ_CP034279.1"/>
</dbReference>
<dbReference type="Proteomes" id="UP000422572">
    <property type="component" value="Chromosome"/>
</dbReference>
<organism evidence="2 3">
    <name type="scientific">Streptomyces ficellus</name>
    <dbReference type="NCBI Taxonomy" id="1977088"/>
    <lineage>
        <taxon>Bacteria</taxon>
        <taxon>Bacillati</taxon>
        <taxon>Actinomycetota</taxon>
        <taxon>Actinomycetes</taxon>
        <taxon>Kitasatosporales</taxon>
        <taxon>Streptomycetaceae</taxon>
        <taxon>Streptomyces</taxon>
    </lineage>
</organism>
<gene>
    <name evidence="2" type="ORF">EIZ62_14580</name>
</gene>
<feature type="domain" description="ScoMcrA-like SRA" evidence="1">
    <location>
        <begin position="13"/>
        <end position="160"/>
    </location>
</feature>
<sequence length="341" mass="36600">MTTTVDLVPGLITTREAIAAAYGCGTFQGIEPADDAGKVFVYSDPSAGEEYGYTFDGRAEDDEFGPLYLYTGAGANGDQKPSGRNGSILSHVEKQRELHLFVAHGRVPGGGAMQQRYIGQMVVDPIKPYEVRRAPGQNGVMRSVLVFRFRPAEGTTPAWTEGDKVPAATQTAIEVTDPVNDVPAPVVLPKQSGAKAKKTEQHSTAETVADIPAGQRKVLRREGELVKAFAAHLAAAGHETHSFQITIKGEPGALTPDLYDATDHVLYEAKGLTTRANVRMAIGQLADYRRHIPNSKALRVAVLLPSEPTADVKDLLGEVNVELVYQADEGFAGWPLLSSQP</sequence>
<dbReference type="InterPro" id="IPR058712">
    <property type="entry name" value="SRA_ScoMcrA"/>
</dbReference>
<proteinExistence type="predicted"/>
<dbReference type="OrthoDB" id="4939521at2"/>
<evidence type="ECO:0000313" key="3">
    <source>
        <dbReference type="Proteomes" id="UP000422572"/>
    </source>
</evidence>
<protein>
    <recommendedName>
        <fullName evidence="1">ScoMcrA-like SRA domain-containing protein</fullName>
    </recommendedName>
</protein>
<dbReference type="Pfam" id="PF26348">
    <property type="entry name" value="SRA_ScoMcrA"/>
    <property type="match status" value="1"/>
</dbReference>
<accession>A0A6I6FEA2</accession>
<dbReference type="KEGG" id="sfic:EIZ62_14580"/>
<name>A0A6I6FEA2_9ACTN</name>
<evidence type="ECO:0000313" key="2">
    <source>
        <dbReference type="EMBL" id="QGV79347.1"/>
    </source>
</evidence>
<evidence type="ECO:0000259" key="1">
    <source>
        <dbReference type="Pfam" id="PF26348"/>
    </source>
</evidence>